<dbReference type="AlphaFoldDB" id="A0A149VES6"/>
<organism evidence="1 2">
    <name type="scientific">Acetobacter cerevisiae</name>
    <dbReference type="NCBI Taxonomy" id="178900"/>
    <lineage>
        <taxon>Bacteria</taxon>
        <taxon>Pseudomonadati</taxon>
        <taxon>Pseudomonadota</taxon>
        <taxon>Alphaproteobacteria</taxon>
        <taxon>Acetobacterales</taxon>
        <taxon>Acetobacteraceae</taxon>
        <taxon>Acetobacter</taxon>
    </lineage>
</organism>
<gene>
    <name evidence="1" type="ORF">AD954_01920</name>
</gene>
<reference evidence="1 2" key="1">
    <citation type="submission" date="2015-06" db="EMBL/GenBank/DDBJ databases">
        <title>Improved classification and identification of acetic acid bacteria using matrix-assisted laser desorption/ionization time-of-flight mass spectrometry; Gluconobacter nephelii and Gluconobacter uchimurae are later heterotypic synonyms of Gluconobacter japonicus and Gluconobacter oxydans, respectively.</title>
        <authorList>
            <person name="Li L."/>
            <person name="Cleenwerck I."/>
            <person name="De Vuyst L."/>
            <person name="Vandamme P."/>
        </authorList>
    </citation>
    <scope>NUCLEOTIDE SEQUENCE [LARGE SCALE GENOMIC DNA]</scope>
    <source>
        <strain evidence="1 2">LMG 1545</strain>
    </source>
</reference>
<accession>A0A149VES6</accession>
<sequence>MITQQRPWWIVDIINHHDAIVMFQCIGNKRNGGCLTKGLGASKKYKKTTIFTGVLHISCDISCIAFDNA</sequence>
<dbReference type="Proteomes" id="UP000075462">
    <property type="component" value="Unassembled WGS sequence"/>
</dbReference>
<name>A0A149VES6_9PROT</name>
<evidence type="ECO:0000313" key="2">
    <source>
        <dbReference type="Proteomes" id="UP000075462"/>
    </source>
</evidence>
<protein>
    <submittedName>
        <fullName evidence="1">Uncharacterized protein</fullName>
    </submittedName>
</protein>
<dbReference type="EMBL" id="LIAA01000008">
    <property type="protein sequence ID" value="KXV78626.1"/>
    <property type="molecule type" value="Genomic_DNA"/>
</dbReference>
<proteinExistence type="predicted"/>
<comment type="caution">
    <text evidence="1">The sequence shown here is derived from an EMBL/GenBank/DDBJ whole genome shotgun (WGS) entry which is preliminary data.</text>
</comment>
<evidence type="ECO:0000313" key="1">
    <source>
        <dbReference type="EMBL" id="KXV78626.1"/>
    </source>
</evidence>